<proteinExistence type="predicted"/>
<organism evidence="1 2">
    <name type="scientific">Lithocarpus litseifolius</name>
    <dbReference type="NCBI Taxonomy" id="425828"/>
    <lineage>
        <taxon>Eukaryota</taxon>
        <taxon>Viridiplantae</taxon>
        <taxon>Streptophyta</taxon>
        <taxon>Embryophyta</taxon>
        <taxon>Tracheophyta</taxon>
        <taxon>Spermatophyta</taxon>
        <taxon>Magnoliopsida</taxon>
        <taxon>eudicotyledons</taxon>
        <taxon>Gunneridae</taxon>
        <taxon>Pentapetalae</taxon>
        <taxon>rosids</taxon>
        <taxon>fabids</taxon>
        <taxon>Fagales</taxon>
        <taxon>Fagaceae</taxon>
        <taxon>Lithocarpus</taxon>
    </lineage>
</organism>
<dbReference type="AlphaFoldDB" id="A0AAW2DHI4"/>
<gene>
    <name evidence="1" type="ORF">SO802_009623</name>
</gene>
<accession>A0AAW2DHI4</accession>
<keyword evidence="2" id="KW-1185">Reference proteome</keyword>
<comment type="caution">
    <text evidence="1">The sequence shown here is derived from an EMBL/GenBank/DDBJ whole genome shotgun (WGS) entry which is preliminary data.</text>
</comment>
<name>A0AAW2DHI4_9ROSI</name>
<dbReference type="Proteomes" id="UP001459277">
    <property type="component" value="Unassembled WGS sequence"/>
</dbReference>
<dbReference type="EMBL" id="JAZDWU010000003">
    <property type="protein sequence ID" value="KAL0008121.1"/>
    <property type="molecule type" value="Genomic_DNA"/>
</dbReference>
<reference evidence="1 2" key="1">
    <citation type="submission" date="2024-01" db="EMBL/GenBank/DDBJ databases">
        <title>A telomere-to-telomere, gap-free genome of sweet tea (Lithocarpus litseifolius).</title>
        <authorList>
            <person name="Zhou J."/>
        </authorList>
    </citation>
    <scope>NUCLEOTIDE SEQUENCE [LARGE SCALE GENOMIC DNA]</scope>
    <source>
        <strain evidence="1">Zhou-2022a</strain>
        <tissue evidence="1">Leaf</tissue>
    </source>
</reference>
<evidence type="ECO:0000313" key="1">
    <source>
        <dbReference type="EMBL" id="KAL0008121.1"/>
    </source>
</evidence>
<evidence type="ECO:0000313" key="2">
    <source>
        <dbReference type="Proteomes" id="UP001459277"/>
    </source>
</evidence>
<protein>
    <submittedName>
        <fullName evidence="1">Uncharacterized protein</fullName>
    </submittedName>
</protein>
<sequence>MGDSNDGLVGAEPSIQSVIGPDRLREFIMLPIWTVNDFRFTIKESHFKTRREIYQIPINIPLCLPYKSEKCYYKEVEGVGVYEQMLKKLEESVLFYGSSRLSRPKPVIQNLEHDRHVNIKFTSILTQTNLN</sequence>